<name>A0AAX4H6F1_9ASCO</name>
<dbReference type="Gene3D" id="1.25.40.580">
    <property type="match status" value="1"/>
</dbReference>
<dbReference type="GeneID" id="88172488"/>
<evidence type="ECO:0000313" key="3">
    <source>
        <dbReference type="Proteomes" id="UP001338582"/>
    </source>
</evidence>
<sequence length="473" mass="54208">MPSLLSSETGDRVLHNLEQFYTQKDDLDTKLLQKYELEFRVQTADSGASEQTLAVLQLLVAISLSNLANAACFETLQTVVSYISFAETHKFFSEEHILAFLRSERLLFVVNVLEARCLRAADASAIEFVDRHAVIPFLVSKLLGDTENAAWRSQVCSFVSRFCAVYPREARPEEWEMKNLQVLNNSVQFEYYCALLEVLAGLELRPDWLQSLFEINWQPIVDADERTQEEQIVAATQLCCSSLSKVPFSWLHGLVSILFQIYEPIYMLPEFDIIYRMSMMDLIAALANGPEEAFEVCKSFVERNPAVLGPELFVRCPLSLIDHPKAYFDENFANKSLISSNDILFACLVHLIDDETFFELMTQKILTTETLRNLPQDRLFVVLKQLSLYDYSTQYLLLEMPYIVSTYIVPVDRGMVNPELWSLKNDLVSEIIMNRSVSLGVWEEDLKKCLYEMQNGRKLRNVVPAVDVANLTM</sequence>
<dbReference type="EMBL" id="CP138895">
    <property type="protein sequence ID" value="WPK24161.1"/>
    <property type="molecule type" value="Genomic_DNA"/>
</dbReference>
<dbReference type="RefSeq" id="XP_062876544.1">
    <property type="nucleotide sequence ID" value="XM_063020474.1"/>
</dbReference>
<gene>
    <name evidence="2" type="ORF">PUMCH_001423</name>
</gene>
<dbReference type="KEGG" id="asau:88172488"/>
<dbReference type="Proteomes" id="UP001338582">
    <property type="component" value="Chromosome 2"/>
</dbReference>
<dbReference type="AlphaFoldDB" id="A0AAX4H6F1"/>
<keyword evidence="3" id="KW-1185">Reference proteome</keyword>
<feature type="domain" description="DNA mismatch repair protein HSM3 C-terminal" evidence="1">
    <location>
        <begin position="347"/>
        <end position="462"/>
    </location>
</feature>
<dbReference type="Pfam" id="PF18794">
    <property type="entry name" value="HSM3_C"/>
    <property type="match status" value="1"/>
</dbReference>
<organism evidence="2 3">
    <name type="scientific">Australozyma saopauloensis</name>
    <dbReference type="NCBI Taxonomy" id="291208"/>
    <lineage>
        <taxon>Eukaryota</taxon>
        <taxon>Fungi</taxon>
        <taxon>Dikarya</taxon>
        <taxon>Ascomycota</taxon>
        <taxon>Saccharomycotina</taxon>
        <taxon>Pichiomycetes</taxon>
        <taxon>Metschnikowiaceae</taxon>
        <taxon>Australozyma</taxon>
    </lineage>
</organism>
<protein>
    <recommendedName>
        <fullName evidence="1">DNA mismatch repair protein HSM3 C-terminal domain-containing protein</fullName>
    </recommendedName>
</protein>
<evidence type="ECO:0000259" key="1">
    <source>
        <dbReference type="Pfam" id="PF18794"/>
    </source>
</evidence>
<proteinExistence type="predicted"/>
<reference evidence="2 3" key="1">
    <citation type="submission" date="2023-10" db="EMBL/GenBank/DDBJ databases">
        <title>Draft Genome Sequence of Candida saopaulonensis from a very Premature Infant with Sepsis.</title>
        <authorList>
            <person name="Ning Y."/>
            <person name="Dai R."/>
            <person name="Xiao M."/>
            <person name="Xu Y."/>
            <person name="Yan Q."/>
            <person name="Zhang L."/>
        </authorList>
    </citation>
    <scope>NUCLEOTIDE SEQUENCE [LARGE SCALE GENOMIC DNA]</scope>
    <source>
        <strain evidence="2 3">19XY460</strain>
    </source>
</reference>
<accession>A0AAX4H6F1</accession>
<dbReference type="InterPro" id="IPR040752">
    <property type="entry name" value="HSM3_C"/>
</dbReference>
<evidence type="ECO:0000313" key="2">
    <source>
        <dbReference type="EMBL" id="WPK24161.1"/>
    </source>
</evidence>